<sequence>MQLLTLQGFNMLSIARMADMMKLEPIQLLFSCRTFSQSYVYRLSQNQIENKISNNMEGGIIRMERYIYDKGRTIDINQYN</sequence>
<comment type="caution">
    <text evidence="1">The sequence shown here is derived from an EMBL/GenBank/DDBJ whole genome shotgun (WGS) entry which is preliminary data.</text>
</comment>
<organism evidence="1">
    <name type="scientific">Staphylococcus xylosus</name>
    <dbReference type="NCBI Taxonomy" id="1288"/>
    <lineage>
        <taxon>Bacteria</taxon>
        <taxon>Bacillati</taxon>
        <taxon>Bacillota</taxon>
        <taxon>Bacilli</taxon>
        <taxon>Bacillales</taxon>
        <taxon>Staphylococcaceae</taxon>
        <taxon>Staphylococcus</taxon>
    </lineage>
</organism>
<dbReference type="EMBL" id="JAGETT010000020">
    <property type="protein sequence ID" value="MBO1919900.1"/>
    <property type="molecule type" value="Genomic_DNA"/>
</dbReference>
<proteinExistence type="predicted"/>
<reference evidence="1" key="1">
    <citation type="submission" date="2021-03" db="EMBL/GenBank/DDBJ databases">
        <title>Molecular epidemiology and mechanisms of colistin and carbapenem resistance in Enterobacteriaceae from clinical isolates, the environment and porcine samples in Pretoria, South Africa.</title>
        <authorList>
            <person name="Bogoshi D."/>
            <person name="Mbelle N.M."/>
            <person name="Naidoo V."/>
            <person name="Osei Sekyere J."/>
        </authorList>
    </citation>
    <scope>NUCLEOTIDE SEQUENCE</scope>
    <source>
        <strain evidence="1">ESB009</strain>
    </source>
</reference>
<dbReference type="AlphaFoldDB" id="A0A939NC20"/>
<gene>
    <name evidence="1" type="ORF">J4710_04690</name>
</gene>
<protein>
    <submittedName>
        <fullName evidence="1">Uncharacterized protein</fullName>
    </submittedName>
</protein>
<name>A0A939NC20_STAXY</name>
<accession>A0A939NC20</accession>
<evidence type="ECO:0000313" key="1">
    <source>
        <dbReference type="EMBL" id="MBO1919900.1"/>
    </source>
</evidence>